<dbReference type="InterPro" id="IPR012340">
    <property type="entry name" value="NA-bd_OB-fold"/>
</dbReference>
<name>A0A3P3FFI8_9HYPH</name>
<dbReference type="GO" id="GO:0000049">
    <property type="term" value="F:tRNA binding"/>
    <property type="evidence" value="ECO:0007669"/>
    <property type="project" value="UniProtKB-UniRule"/>
</dbReference>
<dbReference type="CDD" id="cd02798">
    <property type="entry name" value="tRNA_bind_CsaA"/>
    <property type="match status" value="1"/>
</dbReference>
<dbReference type="NCBIfam" id="NF007494">
    <property type="entry name" value="PRK10089.1-3"/>
    <property type="match status" value="1"/>
</dbReference>
<dbReference type="EMBL" id="RQXT01000029">
    <property type="protein sequence ID" value="RRH96892.1"/>
    <property type="molecule type" value="Genomic_DNA"/>
</dbReference>
<keyword evidence="1 3" id="KW-0820">tRNA-binding</keyword>
<dbReference type="InterPro" id="IPR051270">
    <property type="entry name" value="Tyrosine-tRNA_ligase_regulator"/>
</dbReference>
<evidence type="ECO:0000256" key="3">
    <source>
        <dbReference type="PROSITE-ProRule" id="PRU00209"/>
    </source>
</evidence>
<dbReference type="NCBIfam" id="TIGR02222">
    <property type="entry name" value="chap_CsaA"/>
    <property type="match status" value="1"/>
</dbReference>
<keyword evidence="6" id="KW-1185">Reference proteome</keyword>
<dbReference type="RefSeq" id="WP_125002402.1">
    <property type="nucleotide sequence ID" value="NZ_RQXT01000029.1"/>
</dbReference>
<dbReference type="PANTHER" id="PTHR11586:SF37">
    <property type="entry name" value="TRNA-BINDING DOMAIN-CONTAINING PROTEIN"/>
    <property type="match status" value="1"/>
</dbReference>
<dbReference type="PROSITE" id="PS50886">
    <property type="entry name" value="TRBD"/>
    <property type="match status" value="1"/>
</dbReference>
<sequence>MEKTQIVYDDFAKVDIRIGRVLAVLPFERARHPAYKVEVDFGPLGRKWSSAQITSYKAEDLVGSLVACVINMPPRNIAGFNSEILILGARNTAGEVKLLTPTHEIEIGEAVF</sequence>
<gene>
    <name evidence="5" type="ORF">EH240_21610</name>
</gene>
<dbReference type="Proteomes" id="UP000273786">
    <property type="component" value="Unassembled WGS sequence"/>
</dbReference>
<dbReference type="AlphaFoldDB" id="A0A3P3FFI8"/>
<reference evidence="5 6" key="1">
    <citation type="submission" date="2018-11" db="EMBL/GenBank/DDBJ databases">
        <title>the genome of Mesorhizobium tamadayense DSM 28320.</title>
        <authorList>
            <person name="Gao J."/>
        </authorList>
    </citation>
    <scope>NUCLEOTIDE SEQUENCE [LARGE SCALE GENOMIC DNA]</scope>
    <source>
        <strain evidence="5 6">DSM 28320</strain>
    </source>
</reference>
<dbReference type="InterPro" id="IPR002547">
    <property type="entry name" value="tRNA-bd_dom"/>
</dbReference>
<dbReference type="NCBIfam" id="NF007495">
    <property type="entry name" value="PRK10089.1-4"/>
    <property type="match status" value="1"/>
</dbReference>
<dbReference type="SUPFAM" id="SSF50249">
    <property type="entry name" value="Nucleic acid-binding proteins"/>
    <property type="match status" value="1"/>
</dbReference>
<dbReference type="Gene3D" id="2.40.50.140">
    <property type="entry name" value="Nucleic acid-binding proteins"/>
    <property type="match status" value="1"/>
</dbReference>
<dbReference type="OrthoDB" id="9794564at2"/>
<dbReference type="InterPro" id="IPR008231">
    <property type="entry name" value="CsaA"/>
</dbReference>
<protein>
    <submittedName>
        <fullName evidence="5">tRNA-binding protein</fullName>
    </submittedName>
</protein>
<evidence type="ECO:0000313" key="6">
    <source>
        <dbReference type="Proteomes" id="UP000273786"/>
    </source>
</evidence>
<comment type="caution">
    <text evidence="5">The sequence shown here is derived from an EMBL/GenBank/DDBJ whole genome shotgun (WGS) entry which is preliminary data.</text>
</comment>
<organism evidence="5 6">
    <name type="scientific">Mesorhizobium tamadayense</name>
    <dbReference type="NCBI Taxonomy" id="425306"/>
    <lineage>
        <taxon>Bacteria</taxon>
        <taxon>Pseudomonadati</taxon>
        <taxon>Pseudomonadota</taxon>
        <taxon>Alphaproteobacteria</taxon>
        <taxon>Hyphomicrobiales</taxon>
        <taxon>Phyllobacteriaceae</taxon>
        <taxon>Mesorhizobium</taxon>
    </lineage>
</organism>
<proteinExistence type="predicted"/>
<evidence type="ECO:0000313" key="5">
    <source>
        <dbReference type="EMBL" id="RRH96892.1"/>
    </source>
</evidence>
<evidence type="ECO:0000259" key="4">
    <source>
        <dbReference type="PROSITE" id="PS50886"/>
    </source>
</evidence>
<accession>A0A3P3FFI8</accession>
<feature type="domain" description="TRNA-binding" evidence="4">
    <location>
        <begin position="10"/>
        <end position="112"/>
    </location>
</feature>
<keyword evidence="2 3" id="KW-0694">RNA-binding</keyword>
<dbReference type="Pfam" id="PF01588">
    <property type="entry name" value="tRNA_bind"/>
    <property type="match status" value="1"/>
</dbReference>
<evidence type="ECO:0000256" key="1">
    <source>
        <dbReference type="ARBA" id="ARBA00022555"/>
    </source>
</evidence>
<evidence type="ECO:0000256" key="2">
    <source>
        <dbReference type="ARBA" id="ARBA00022884"/>
    </source>
</evidence>
<dbReference type="PANTHER" id="PTHR11586">
    <property type="entry name" value="TRNA-AMINOACYLATION COFACTOR ARC1 FAMILY MEMBER"/>
    <property type="match status" value="1"/>
</dbReference>